<proteinExistence type="predicted"/>
<dbReference type="OrthoDB" id="205198at2759"/>
<reference evidence="4" key="1">
    <citation type="journal article" date="2017" name="Genome Biol. Evol.">
        <title>The complete genome sequence of the phytopathogenic fungus Sclerotinia sclerotiorum reveals insights into the genome architecture of broad host range pathogens.</title>
        <authorList>
            <person name="Derbyshire M."/>
            <person name="Denton-Giles M."/>
            <person name="Hegedus D."/>
            <person name="Seifbarghy S."/>
            <person name="Rollins J."/>
            <person name="van Kan J."/>
            <person name="Seidl M.F."/>
            <person name="Faino L."/>
            <person name="Mbengue M."/>
            <person name="Navaud O."/>
            <person name="Raffaele S."/>
            <person name="Hammond-Kosack K."/>
            <person name="Heard S."/>
            <person name="Oliver R."/>
        </authorList>
    </citation>
    <scope>NUCLEOTIDE SEQUENCE [LARGE SCALE GENOMIC DNA]</scope>
    <source>
        <strain evidence="4">ATCC 18683 / 1980 / Ss-1</strain>
    </source>
</reference>
<organism evidence="3 4">
    <name type="scientific">Sclerotinia sclerotiorum (strain ATCC 18683 / 1980 / Ss-1)</name>
    <name type="common">White mold</name>
    <name type="synonym">Whetzelinia sclerotiorum</name>
    <dbReference type="NCBI Taxonomy" id="665079"/>
    <lineage>
        <taxon>Eukaryota</taxon>
        <taxon>Fungi</taxon>
        <taxon>Dikarya</taxon>
        <taxon>Ascomycota</taxon>
        <taxon>Pezizomycotina</taxon>
        <taxon>Leotiomycetes</taxon>
        <taxon>Helotiales</taxon>
        <taxon>Sclerotiniaceae</taxon>
        <taxon>Sclerotinia</taxon>
    </lineage>
</organism>
<dbReference type="PROSITE" id="PS50838">
    <property type="entry name" value="MAGE"/>
    <property type="match status" value="1"/>
</dbReference>
<evidence type="ECO:0000313" key="4">
    <source>
        <dbReference type="Proteomes" id="UP000177798"/>
    </source>
</evidence>
<dbReference type="PANTHER" id="PTHR11736">
    <property type="entry name" value="MELANOMA-ASSOCIATED ANTIGEN MAGE ANTIGEN"/>
    <property type="match status" value="1"/>
</dbReference>
<name>A0A1D9QAW5_SCLS1</name>
<gene>
    <name evidence="3" type="ORF">sscle_08g068470</name>
</gene>
<dbReference type="InterPro" id="IPR041899">
    <property type="entry name" value="MAGE_WH2"/>
</dbReference>
<dbReference type="PANTHER" id="PTHR11736:SF14">
    <property type="entry name" value="NSE3 HOMOLOG, SMC5-SMC6 COMPLEX COMPONENT"/>
    <property type="match status" value="1"/>
</dbReference>
<feature type="compositionally biased region" description="Acidic residues" evidence="1">
    <location>
        <begin position="38"/>
        <end position="51"/>
    </location>
</feature>
<dbReference type="Pfam" id="PF01454">
    <property type="entry name" value="MAGE"/>
    <property type="match status" value="1"/>
</dbReference>
<dbReference type="InterPro" id="IPR002190">
    <property type="entry name" value="MHD_dom"/>
</dbReference>
<dbReference type="EMBL" id="CP017821">
    <property type="protein sequence ID" value="APA12077.1"/>
    <property type="molecule type" value="Genomic_DNA"/>
</dbReference>
<feature type="compositionally biased region" description="Acidic residues" evidence="1">
    <location>
        <begin position="332"/>
        <end position="347"/>
    </location>
</feature>
<dbReference type="OMA" id="GMQMVEQ"/>
<dbReference type="Proteomes" id="UP000177798">
    <property type="component" value="Chromosome 8"/>
</dbReference>
<feature type="region of interest" description="Disordered" evidence="1">
    <location>
        <begin position="1"/>
        <end position="62"/>
    </location>
</feature>
<dbReference type="InterPro" id="IPR037445">
    <property type="entry name" value="MAGE"/>
</dbReference>
<feature type="domain" description="MAGE" evidence="2">
    <location>
        <begin position="64"/>
        <end position="124"/>
    </location>
</feature>
<accession>A0A1D9QAW5</accession>
<dbReference type="VEuPathDB" id="FungiDB:sscle_08g068470"/>
<feature type="region of interest" description="Disordered" evidence="1">
    <location>
        <begin position="292"/>
        <end position="347"/>
    </location>
</feature>
<dbReference type="SMART" id="SM01373">
    <property type="entry name" value="MAGE"/>
    <property type="match status" value="1"/>
</dbReference>
<dbReference type="Gene3D" id="1.10.10.1200">
    <property type="entry name" value="MAGE homology domain, winged helix WH1 motif"/>
    <property type="match status" value="1"/>
</dbReference>
<dbReference type="Gene3D" id="1.10.10.1210">
    <property type="entry name" value="MAGE homology domain, winged helix WH2 motif"/>
    <property type="match status" value="1"/>
</dbReference>
<dbReference type="KEGG" id="ssl:SS1G_14137"/>
<dbReference type="RefSeq" id="XP_001584854.1">
    <property type="nucleotide sequence ID" value="XM_001584804.1"/>
</dbReference>
<protein>
    <recommendedName>
        <fullName evidence="2">MAGE domain-containing protein</fullName>
    </recommendedName>
</protein>
<dbReference type="InterPro" id="IPR041898">
    <property type="entry name" value="MAGE_WH1"/>
</dbReference>
<sequence length="347" mass="39350">MPSSSRRVGRQVQIREDEESEEERPRTTHQRRHVTPGSEEEEEEDGDEDDTRGEGMDLDREESLDQVVKKLVRYALACEFQRLPITRTGIKEKVLGAHTRTFKSIFEPAQDSLRRVFGMEMVELPVKENVTVKGRLKEASRKSKTTTASSYILTSVLPIEYRSPSIIQPSKVVSQWDEATYIGFYTTVVSVIMLSPDSTMTDSKLMSVLRKLNAETNMPMEKTTLIMKKMMQQNYITRTVEKNDGDEIIEWRVGPRGKMEIGTKGVQGLVKEVYGENAPEDLDKRLERSLGLGKRKTTHEESEGVAAAPDGNGGSSSRRASKRGRPRREADVENDEDDEDDEDDDDE</sequence>
<evidence type="ECO:0000256" key="1">
    <source>
        <dbReference type="SAM" id="MobiDB-lite"/>
    </source>
</evidence>
<feature type="compositionally biased region" description="Basic and acidic residues" evidence="1">
    <location>
        <begin position="52"/>
        <end position="62"/>
    </location>
</feature>
<dbReference type="AlphaFoldDB" id="A0A1D9QAW5"/>
<evidence type="ECO:0000259" key="2">
    <source>
        <dbReference type="PROSITE" id="PS50838"/>
    </source>
</evidence>
<evidence type="ECO:0000313" key="3">
    <source>
        <dbReference type="EMBL" id="APA12077.1"/>
    </source>
</evidence>